<evidence type="ECO:0000256" key="6">
    <source>
        <dbReference type="HAMAP-Rule" id="MF_03119"/>
    </source>
</evidence>
<dbReference type="InterPro" id="IPR005251">
    <property type="entry name" value="IF-M1Pi"/>
</dbReference>
<comment type="function">
    <text evidence="6">Catalyzes the interconversion of methylthioribose-1-phosphate (MTR-1-P) into methylthioribulose-1-phosphate (MTRu-1-P).</text>
</comment>
<dbReference type="Pfam" id="PF01008">
    <property type="entry name" value="IF-2B"/>
    <property type="match status" value="1"/>
</dbReference>
<dbReference type="NCBIfam" id="NF004326">
    <property type="entry name" value="PRK05720.1"/>
    <property type="match status" value="1"/>
</dbReference>
<proteinExistence type="evidence at transcript level"/>
<organism evidence="7">
    <name type="scientific">Caligus clemensi</name>
    <name type="common">Sea louse</name>
    <dbReference type="NCBI Taxonomy" id="344056"/>
    <lineage>
        <taxon>Eukaryota</taxon>
        <taxon>Metazoa</taxon>
        <taxon>Ecdysozoa</taxon>
        <taxon>Arthropoda</taxon>
        <taxon>Crustacea</taxon>
        <taxon>Multicrustacea</taxon>
        <taxon>Hexanauplia</taxon>
        <taxon>Copepoda</taxon>
        <taxon>Siphonostomatoida</taxon>
        <taxon>Caligidae</taxon>
        <taxon>Caligus</taxon>
    </lineage>
</organism>
<dbReference type="GO" id="GO:0005737">
    <property type="term" value="C:cytoplasm"/>
    <property type="evidence" value="ECO:0007669"/>
    <property type="project" value="UniProtKB-SubCell"/>
</dbReference>
<comment type="catalytic activity">
    <reaction evidence="6">
        <text>5-(methylsulfanyl)-alpha-D-ribose 1-phosphate = 5-(methylsulfanyl)-D-ribulose 1-phosphate</text>
        <dbReference type="Rhea" id="RHEA:19989"/>
        <dbReference type="ChEBI" id="CHEBI:58533"/>
        <dbReference type="ChEBI" id="CHEBI:58548"/>
        <dbReference type="EC" id="5.3.1.23"/>
    </reaction>
</comment>
<dbReference type="GO" id="GO:0005634">
    <property type="term" value="C:nucleus"/>
    <property type="evidence" value="ECO:0007669"/>
    <property type="project" value="UniProtKB-SubCell"/>
</dbReference>
<dbReference type="InterPro" id="IPR011559">
    <property type="entry name" value="Initiation_fac_2B_a/b/d"/>
</dbReference>
<evidence type="ECO:0000256" key="4">
    <source>
        <dbReference type="ARBA" id="ARBA00023235"/>
    </source>
</evidence>
<sequence length="349" mass="39178">MEEVSFLRAIEYSDARLRILDQLKLPFKKEYIPILNTEDAWHCIRKMQVRGAPAIALVGCLSLAVEIRNNSAKDNRVMKSFVWDKMNYLVTARPTAVNIYKARDELRAKMDEWKEDELTNKVVEWCEGLLKADIRDNVAIGSIGSKAILETGREKKIRILTTCNTGSLATAGYGTALGVIRSLHNMKRLECAYYTETRPYNQGIRLTGFELAEDKITGTLICDNMVGLLFKTREISAVVVGADRVAANGDTANKIGTLQIAILAHYFKVPFYVAAPFSSIDKNTSHGNNIKIEERSPMEMLTCPCSNKELMASANTEVWNPAFDVTPSELITGGIITEKRLYKYPFNFE</sequence>
<gene>
    <name evidence="7" type="primary">EI2BL</name>
</gene>
<dbReference type="SUPFAM" id="SSF100950">
    <property type="entry name" value="NagB/RpiA/CoA transferase-like"/>
    <property type="match status" value="1"/>
</dbReference>
<dbReference type="EC" id="5.3.1.23" evidence="6"/>
<feature type="active site" description="Proton donor" evidence="6">
    <location>
        <position position="243"/>
    </location>
</feature>
<keyword evidence="3 6" id="KW-0486">Methionine biosynthesis</keyword>
<dbReference type="Gene3D" id="3.40.50.10470">
    <property type="entry name" value="Translation initiation factor eif-2b, domain 2"/>
    <property type="match status" value="1"/>
</dbReference>
<dbReference type="Gene3D" id="1.20.120.420">
    <property type="entry name" value="translation initiation factor eif-2b, domain 1"/>
    <property type="match status" value="1"/>
</dbReference>
<keyword evidence="7" id="KW-0396">Initiation factor</keyword>
<feature type="site" description="Transition state stabilizer" evidence="6">
    <location>
        <position position="163"/>
    </location>
</feature>
<keyword evidence="4 6" id="KW-0413">Isomerase</keyword>
<dbReference type="InterPro" id="IPR037171">
    <property type="entry name" value="NagB/RpiA_transferase-like"/>
</dbReference>
<dbReference type="NCBIfam" id="TIGR00512">
    <property type="entry name" value="salvage_mtnA"/>
    <property type="match status" value="1"/>
</dbReference>
<dbReference type="PANTHER" id="PTHR43475:SF1">
    <property type="entry name" value="METHYLTHIORIBOSE-1-PHOSPHATE ISOMERASE"/>
    <property type="match status" value="1"/>
</dbReference>
<keyword evidence="2 6" id="KW-0028">Amino-acid biosynthesis</keyword>
<evidence type="ECO:0000313" key="7">
    <source>
        <dbReference type="EMBL" id="ACO15518.1"/>
    </source>
</evidence>
<dbReference type="EMBL" id="BT081094">
    <property type="protein sequence ID" value="ACO15518.1"/>
    <property type="molecule type" value="mRNA"/>
</dbReference>
<dbReference type="GO" id="GO:0003743">
    <property type="term" value="F:translation initiation factor activity"/>
    <property type="evidence" value="ECO:0007669"/>
    <property type="project" value="UniProtKB-KW"/>
</dbReference>
<evidence type="ECO:0000256" key="3">
    <source>
        <dbReference type="ARBA" id="ARBA00023167"/>
    </source>
</evidence>
<dbReference type="GO" id="GO:0046523">
    <property type="term" value="F:S-methyl-5-thioribose-1-phosphate isomerase activity"/>
    <property type="evidence" value="ECO:0007669"/>
    <property type="project" value="UniProtKB-UniRule"/>
</dbReference>
<dbReference type="HAMAP" id="MF_01678">
    <property type="entry name" value="Salvage_MtnA"/>
    <property type="match status" value="1"/>
</dbReference>
<dbReference type="GO" id="GO:0019509">
    <property type="term" value="P:L-methionine salvage from methylthioadenosine"/>
    <property type="evidence" value="ECO:0007669"/>
    <property type="project" value="UniProtKB-UniRule"/>
</dbReference>
<dbReference type="AlphaFoldDB" id="C1C2L5"/>
<dbReference type="NCBIfam" id="TIGR00524">
    <property type="entry name" value="eIF-2B_rel"/>
    <property type="match status" value="1"/>
</dbReference>
<keyword evidence="5 6" id="KW-0539">Nucleus</keyword>
<dbReference type="FunFam" id="1.20.120.420:FF:000003">
    <property type="entry name" value="Methylthioribose-1-phosphate isomerase"/>
    <property type="match status" value="1"/>
</dbReference>
<evidence type="ECO:0000256" key="2">
    <source>
        <dbReference type="ARBA" id="ARBA00022605"/>
    </source>
</evidence>
<evidence type="ECO:0000256" key="5">
    <source>
        <dbReference type="ARBA" id="ARBA00023242"/>
    </source>
</evidence>
<dbReference type="InterPro" id="IPR027363">
    <property type="entry name" value="M1Pi_N"/>
</dbReference>
<comment type="subcellular location">
    <subcellularLocation>
        <location evidence="6">Cytoplasm</location>
    </subcellularLocation>
    <subcellularLocation>
        <location evidence="6">Nucleus</location>
    </subcellularLocation>
</comment>
<name>C1C2L5_CALCM</name>
<accession>C1C2L5</accession>
<dbReference type="FunFam" id="3.40.50.10470:FF:000003">
    <property type="entry name" value="Methylthioribose-1-phosphate isomerase"/>
    <property type="match status" value="1"/>
</dbReference>
<dbReference type="InterPro" id="IPR042529">
    <property type="entry name" value="IF_2B-like_C"/>
</dbReference>
<reference evidence="7" key="1">
    <citation type="submission" date="2009-03" db="EMBL/GenBank/DDBJ databases">
        <title>Caligus clemensi ESTs and full-length cDNAs.</title>
        <authorList>
            <person name="Yasuike M."/>
            <person name="von Schalburg K."/>
            <person name="Cooper G."/>
            <person name="Leong J."/>
            <person name="Jones S.R.M."/>
            <person name="Koop B.F."/>
        </authorList>
    </citation>
    <scope>NUCLEOTIDE SEQUENCE</scope>
    <source>
        <tissue evidence="7">Whole</tissue>
    </source>
</reference>
<protein>
    <recommendedName>
        <fullName evidence="6">Methylthioribose-1-phosphate isomerase</fullName>
        <shortName evidence="6">M1Pi</shortName>
        <shortName evidence="6">MTR-1-P isomerase</shortName>
        <ecNumber evidence="6">5.3.1.23</ecNumber>
    </recommendedName>
    <alternativeName>
        <fullName evidence="6">S-methyl-5-thioribose-1-phosphate isomerase</fullName>
    </alternativeName>
    <alternativeName>
        <fullName evidence="6">Translation initiation factor eIF-2B subunit alpha/beta/delta-like protein</fullName>
    </alternativeName>
</protein>
<keyword evidence="7" id="KW-0648">Protein biosynthesis</keyword>
<dbReference type="PANTHER" id="PTHR43475">
    <property type="entry name" value="METHYLTHIORIBOSE-1-PHOSPHATE ISOMERASE"/>
    <property type="match status" value="1"/>
</dbReference>
<comment type="similarity">
    <text evidence="6">Belongs to the eIF-2B alpha/beta/delta subunits family. MtnA subfamily.</text>
</comment>
<dbReference type="InterPro" id="IPR000649">
    <property type="entry name" value="IF-2B-related"/>
</dbReference>
<dbReference type="UniPathway" id="UPA00904">
    <property type="reaction ID" value="UER00874"/>
</dbReference>
<keyword evidence="1 6" id="KW-0963">Cytoplasm</keyword>
<comment type="pathway">
    <text evidence="6">Amino-acid biosynthesis; L-methionine biosynthesis via salvage pathway; L-methionine from S-methyl-5-thio-alpha-D-ribose 1-phosphate: step 1/6.</text>
</comment>
<evidence type="ECO:0000256" key="1">
    <source>
        <dbReference type="ARBA" id="ARBA00022490"/>
    </source>
</evidence>